<organism evidence="1 2">
    <name type="scientific">Dactylosporangium maewongense</name>
    <dbReference type="NCBI Taxonomy" id="634393"/>
    <lineage>
        <taxon>Bacteria</taxon>
        <taxon>Bacillati</taxon>
        <taxon>Actinomycetota</taxon>
        <taxon>Actinomycetes</taxon>
        <taxon>Micromonosporales</taxon>
        <taxon>Micromonosporaceae</taxon>
        <taxon>Dactylosporangium</taxon>
    </lineage>
</organism>
<keyword evidence="2" id="KW-1185">Reference proteome</keyword>
<accession>A0ABN1ZNG8</accession>
<reference evidence="1 2" key="1">
    <citation type="journal article" date="2019" name="Int. J. Syst. Evol. Microbiol.">
        <title>The Global Catalogue of Microorganisms (GCM) 10K type strain sequencing project: providing services to taxonomists for standard genome sequencing and annotation.</title>
        <authorList>
            <consortium name="The Broad Institute Genomics Platform"/>
            <consortium name="The Broad Institute Genome Sequencing Center for Infectious Disease"/>
            <person name="Wu L."/>
            <person name="Ma J."/>
        </authorList>
    </citation>
    <scope>NUCLEOTIDE SEQUENCE [LARGE SCALE GENOMIC DNA]</scope>
    <source>
        <strain evidence="1 2">JCM 15933</strain>
    </source>
</reference>
<name>A0ABN1ZNG8_9ACTN</name>
<dbReference type="RefSeq" id="WP_344500148.1">
    <property type="nucleotide sequence ID" value="NZ_BAAAQD010000001.1"/>
</dbReference>
<dbReference type="Proteomes" id="UP001501470">
    <property type="component" value="Unassembled WGS sequence"/>
</dbReference>
<evidence type="ECO:0008006" key="3">
    <source>
        <dbReference type="Google" id="ProtNLM"/>
    </source>
</evidence>
<protein>
    <recommendedName>
        <fullName evidence="3">FxLD family lantipeptide</fullName>
    </recommendedName>
</protein>
<sequence>MTIDVMALQAVPADQDAPKAPEGGCCSFTCGGNSCGKTCQTN</sequence>
<evidence type="ECO:0000313" key="1">
    <source>
        <dbReference type="EMBL" id="GAA1501507.1"/>
    </source>
</evidence>
<gene>
    <name evidence="1" type="ORF">GCM10009827_011230</name>
</gene>
<comment type="caution">
    <text evidence="1">The sequence shown here is derived from an EMBL/GenBank/DDBJ whole genome shotgun (WGS) entry which is preliminary data.</text>
</comment>
<dbReference type="NCBIfam" id="NF038157">
    <property type="entry name" value="lanti_ALQxL"/>
    <property type="match status" value="1"/>
</dbReference>
<evidence type="ECO:0000313" key="2">
    <source>
        <dbReference type="Proteomes" id="UP001501470"/>
    </source>
</evidence>
<dbReference type="EMBL" id="BAAAQD010000001">
    <property type="protein sequence ID" value="GAA1501507.1"/>
    <property type="molecule type" value="Genomic_DNA"/>
</dbReference>
<proteinExistence type="predicted"/>